<dbReference type="Proteomes" id="UP000887159">
    <property type="component" value="Unassembled WGS sequence"/>
</dbReference>
<keyword evidence="2" id="KW-1185">Reference proteome</keyword>
<sequence>MPNVNKMSDHPELLKQLTLEVIDGIPLDAAKIYTDGSMGETNTTSSGVLIELHGTSSNFREEMLTMLLSLERS</sequence>
<proteinExistence type="predicted"/>
<accession>A0A8X6RMN4</accession>
<organism evidence="1 2">
    <name type="scientific">Trichonephila clavipes</name>
    <name type="common">Golden silk orbweaver</name>
    <name type="synonym">Nephila clavipes</name>
    <dbReference type="NCBI Taxonomy" id="2585209"/>
    <lineage>
        <taxon>Eukaryota</taxon>
        <taxon>Metazoa</taxon>
        <taxon>Ecdysozoa</taxon>
        <taxon>Arthropoda</taxon>
        <taxon>Chelicerata</taxon>
        <taxon>Arachnida</taxon>
        <taxon>Araneae</taxon>
        <taxon>Araneomorphae</taxon>
        <taxon>Entelegynae</taxon>
        <taxon>Araneoidea</taxon>
        <taxon>Nephilidae</taxon>
        <taxon>Trichonephila</taxon>
    </lineage>
</organism>
<evidence type="ECO:0000313" key="2">
    <source>
        <dbReference type="Proteomes" id="UP000887159"/>
    </source>
</evidence>
<gene>
    <name evidence="1" type="ORF">TNCV_5004561</name>
</gene>
<protein>
    <submittedName>
        <fullName evidence="1">Uncharacterized protein</fullName>
    </submittedName>
</protein>
<dbReference type="EMBL" id="BMAU01021139">
    <property type="protein sequence ID" value="GFX91992.1"/>
    <property type="molecule type" value="Genomic_DNA"/>
</dbReference>
<comment type="caution">
    <text evidence="1">The sequence shown here is derived from an EMBL/GenBank/DDBJ whole genome shotgun (WGS) entry which is preliminary data.</text>
</comment>
<evidence type="ECO:0000313" key="1">
    <source>
        <dbReference type="EMBL" id="GFX91992.1"/>
    </source>
</evidence>
<dbReference type="AlphaFoldDB" id="A0A8X6RMN4"/>
<name>A0A8X6RMN4_TRICX</name>
<reference evidence="1" key="1">
    <citation type="submission" date="2020-08" db="EMBL/GenBank/DDBJ databases">
        <title>Multicomponent nature underlies the extraordinary mechanical properties of spider dragline silk.</title>
        <authorList>
            <person name="Kono N."/>
            <person name="Nakamura H."/>
            <person name="Mori M."/>
            <person name="Yoshida Y."/>
            <person name="Ohtoshi R."/>
            <person name="Malay A.D."/>
            <person name="Moran D.A.P."/>
            <person name="Tomita M."/>
            <person name="Numata K."/>
            <person name="Arakawa K."/>
        </authorList>
    </citation>
    <scope>NUCLEOTIDE SEQUENCE</scope>
</reference>